<dbReference type="PANTHER" id="PTHR48099">
    <property type="entry name" value="C-1-TETRAHYDROFOLATE SYNTHASE, CYTOPLASMIC-RELATED"/>
    <property type="match status" value="1"/>
</dbReference>
<dbReference type="GO" id="GO:0004477">
    <property type="term" value="F:methenyltetrahydrofolate cyclohydrolase activity"/>
    <property type="evidence" value="ECO:0000318"/>
    <property type="project" value="GO_Central"/>
</dbReference>
<dbReference type="SUPFAM" id="SSF51735">
    <property type="entry name" value="NAD(P)-binding Rossmann-fold domains"/>
    <property type="match status" value="1"/>
</dbReference>
<keyword evidence="5" id="KW-0521">NADP</keyword>
<evidence type="ECO:0000259" key="12">
    <source>
        <dbReference type="Pfam" id="PF02882"/>
    </source>
</evidence>
<dbReference type="InterPro" id="IPR020631">
    <property type="entry name" value="THF_DH/CycHdrlase_NAD-bd_dom"/>
</dbReference>
<proteinExistence type="inferred from homology"/>
<dbReference type="Gene3D" id="3.40.50.720">
    <property type="entry name" value="NAD(P)-binding Rossmann-like Domain"/>
    <property type="match status" value="1"/>
</dbReference>
<evidence type="ECO:0000256" key="7">
    <source>
        <dbReference type="ARBA" id="ARBA00023238"/>
    </source>
</evidence>
<evidence type="ECO:0000313" key="14">
    <source>
        <dbReference type="Proteomes" id="UP000235145"/>
    </source>
</evidence>
<keyword evidence="7" id="KW-0601">Photorespiration</keyword>
<sequence>MYFLLTPSRVLHRRDSAANRQKRASDWWNLDISVVVAMALHVDHKATIIDGKAIAQTIRSEIASEVSTLIEKYGKAPGLAVVIVGHRKDSQSYVSMKRKACCEVGIKSIDIDLPEQVPEAELIAKVHELNADPNVHGILVQLPLPKHINEEKVLTEISIDKDGCIELLKRSGISIKGKRAVVVGRSNIVGLPVSLLLLKEDATVTVVHSRTEDPESMIREADIVIAAAGQPMMIKGSWIKSGAAVIDVGTNAVDDASRKSGYRLVGDVDFDQACKVAGWVTPVPGGVGPMTVAMLLKNTLDGAKRVIGQ</sequence>
<dbReference type="PRINTS" id="PR00085">
    <property type="entry name" value="THFDHDRGNASE"/>
</dbReference>
<comment type="similarity">
    <text evidence="11">Belongs to the tetrahydrofolate dehydrogenase/cyclohydrolase family.</text>
</comment>
<evidence type="ECO:0000256" key="4">
    <source>
        <dbReference type="ARBA" id="ARBA00022801"/>
    </source>
</evidence>
<dbReference type="HAMAP" id="MF_01576">
    <property type="entry name" value="THF_DHG_CYH"/>
    <property type="match status" value="1"/>
</dbReference>
<organism evidence="13 14">
    <name type="scientific">Lactuca sativa</name>
    <name type="common">Garden lettuce</name>
    <dbReference type="NCBI Taxonomy" id="4236"/>
    <lineage>
        <taxon>Eukaryota</taxon>
        <taxon>Viridiplantae</taxon>
        <taxon>Streptophyta</taxon>
        <taxon>Embryophyta</taxon>
        <taxon>Tracheophyta</taxon>
        <taxon>Spermatophyta</taxon>
        <taxon>Magnoliopsida</taxon>
        <taxon>eudicotyledons</taxon>
        <taxon>Gunneridae</taxon>
        <taxon>Pentapetalae</taxon>
        <taxon>asterids</taxon>
        <taxon>campanulids</taxon>
        <taxon>Asterales</taxon>
        <taxon>Asteraceae</taxon>
        <taxon>Cichorioideae</taxon>
        <taxon>Cichorieae</taxon>
        <taxon>Lactucinae</taxon>
        <taxon>Lactuca</taxon>
    </lineage>
</organism>
<evidence type="ECO:0000256" key="10">
    <source>
        <dbReference type="ARBA" id="ARBA00058319"/>
    </source>
</evidence>
<dbReference type="AlphaFoldDB" id="A0A9R1W4J9"/>
<evidence type="ECO:0000256" key="3">
    <source>
        <dbReference type="ARBA" id="ARBA00022563"/>
    </source>
</evidence>
<evidence type="ECO:0000256" key="2">
    <source>
        <dbReference type="ARBA" id="ARBA00011738"/>
    </source>
</evidence>
<name>A0A9R1W4J9_LACSA</name>
<dbReference type="Gene3D" id="3.40.50.10860">
    <property type="entry name" value="Leucine Dehydrogenase, chain A, domain 1"/>
    <property type="match status" value="2"/>
</dbReference>
<accession>A0A9R1W4J9</accession>
<dbReference type="Proteomes" id="UP000235145">
    <property type="component" value="Unassembled WGS sequence"/>
</dbReference>
<evidence type="ECO:0000256" key="11">
    <source>
        <dbReference type="ARBA" id="ARBA00061364"/>
    </source>
</evidence>
<dbReference type="SUPFAM" id="SSF53223">
    <property type="entry name" value="Aminoacid dehydrogenase-like, N-terminal domain"/>
    <property type="match status" value="1"/>
</dbReference>
<evidence type="ECO:0000256" key="1">
    <source>
        <dbReference type="ARBA" id="ARBA00004777"/>
    </source>
</evidence>
<gene>
    <name evidence="13" type="ORF">LSAT_V11C300119050</name>
</gene>
<keyword evidence="8" id="KW-0511">Multifunctional enzyme</keyword>
<keyword evidence="3" id="KW-0554">One-carbon metabolism</keyword>
<dbReference type="InterPro" id="IPR020867">
    <property type="entry name" value="THF_DH/CycHdrlase_CS"/>
</dbReference>
<dbReference type="PROSITE" id="PS00767">
    <property type="entry name" value="THF_DHG_CYH_2"/>
    <property type="match status" value="1"/>
</dbReference>
<comment type="catalytic activity">
    <reaction evidence="9">
        <text>(6R)-5,10-methylene-5,6,7,8-tetrahydrofolate + NADP(+) = (6R)-5,10-methenyltetrahydrofolate + NADPH</text>
        <dbReference type="Rhea" id="RHEA:22812"/>
        <dbReference type="ChEBI" id="CHEBI:15636"/>
        <dbReference type="ChEBI" id="CHEBI:57455"/>
        <dbReference type="ChEBI" id="CHEBI:57783"/>
        <dbReference type="ChEBI" id="CHEBI:58349"/>
        <dbReference type="EC" id="1.5.1.5"/>
    </reaction>
</comment>
<dbReference type="FunFam" id="3.40.50.10860:FF:000005">
    <property type="entry name" value="C-1-tetrahydrofolate synthase, cytoplasmic, putative"/>
    <property type="match status" value="1"/>
</dbReference>
<evidence type="ECO:0000256" key="5">
    <source>
        <dbReference type="ARBA" id="ARBA00022857"/>
    </source>
</evidence>
<reference evidence="13 14" key="1">
    <citation type="journal article" date="2017" name="Nat. Commun.">
        <title>Genome assembly with in vitro proximity ligation data and whole-genome triplication in lettuce.</title>
        <authorList>
            <person name="Reyes-Chin-Wo S."/>
            <person name="Wang Z."/>
            <person name="Yang X."/>
            <person name="Kozik A."/>
            <person name="Arikit S."/>
            <person name="Song C."/>
            <person name="Xia L."/>
            <person name="Froenicke L."/>
            <person name="Lavelle D.O."/>
            <person name="Truco M.J."/>
            <person name="Xia R."/>
            <person name="Zhu S."/>
            <person name="Xu C."/>
            <person name="Xu H."/>
            <person name="Xu X."/>
            <person name="Cox K."/>
            <person name="Korf I."/>
            <person name="Meyers B.C."/>
            <person name="Michelmore R.W."/>
        </authorList>
    </citation>
    <scope>NUCLEOTIDE SEQUENCE [LARGE SCALE GENOMIC DNA]</scope>
    <source>
        <strain evidence="14">cv. Salinas</strain>
        <tissue evidence="13">Seedlings</tissue>
    </source>
</reference>
<dbReference type="CDD" id="cd01080">
    <property type="entry name" value="NAD_bind_m-THF_DH_Cyclohyd"/>
    <property type="match status" value="1"/>
</dbReference>
<comment type="subunit">
    <text evidence="2">Homodimer.</text>
</comment>
<dbReference type="GO" id="GO:0035999">
    <property type="term" value="P:tetrahydrofolate interconversion"/>
    <property type="evidence" value="ECO:0000318"/>
    <property type="project" value="GO_Central"/>
</dbReference>
<keyword evidence="6" id="KW-0560">Oxidoreductase</keyword>
<keyword evidence="4" id="KW-0378">Hydrolase</keyword>
<dbReference type="PANTHER" id="PTHR48099:SF27">
    <property type="entry name" value="BIFUNCTIONAL PROTEIN FOLD 2"/>
    <property type="match status" value="1"/>
</dbReference>
<dbReference type="GO" id="GO:0005829">
    <property type="term" value="C:cytosol"/>
    <property type="evidence" value="ECO:0000318"/>
    <property type="project" value="GO_Central"/>
</dbReference>
<feature type="domain" description="Tetrahydrofolate dehydrogenase/cyclohydrolase NAD(P)-binding" evidence="12">
    <location>
        <begin position="162"/>
        <end position="305"/>
    </location>
</feature>
<evidence type="ECO:0000256" key="8">
    <source>
        <dbReference type="ARBA" id="ARBA00023268"/>
    </source>
</evidence>
<protein>
    <recommendedName>
        <fullName evidence="12">Tetrahydrofolate dehydrogenase/cyclohydrolase NAD(P)-binding domain-containing protein</fullName>
    </recommendedName>
</protein>
<dbReference type="InterPro" id="IPR000672">
    <property type="entry name" value="THF_DH/CycHdrlase"/>
</dbReference>
<keyword evidence="14" id="KW-1185">Reference proteome</keyword>
<dbReference type="FunFam" id="3.40.50.720:FF:000006">
    <property type="entry name" value="Bifunctional protein FolD"/>
    <property type="match status" value="1"/>
</dbReference>
<dbReference type="PROSITE" id="PS00766">
    <property type="entry name" value="THF_DHG_CYH_1"/>
    <property type="match status" value="1"/>
</dbReference>
<evidence type="ECO:0000313" key="13">
    <source>
        <dbReference type="EMBL" id="KAJ0215798.1"/>
    </source>
</evidence>
<evidence type="ECO:0000256" key="9">
    <source>
        <dbReference type="ARBA" id="ARBA00052194"/>
    </source>
</evidence>
<dbReference type="EMBL" id="NBSK02000003">
    <property type="protein sequence ID" value="KAJ0215798.1"/>
    <property type="molecule type" value="Genomic_DNA"/>
</dbReference>
<dbReference type="InterPro" id="IPR046346">
    <property type="entry name" value="Aminoacid_DH-like_N_sf"/>
</dbReference>
<evidence type="ECO:0000256" key="6">
    <source>
        <dbReference type="ARBA" id="ARBA00023002"/>
    </source>
</evidence>
<comment type="function">
    <text evidence="10">Catalyzes the oxidation of 5,10-methylenetetrahydrofolate to 5,10-methenyltetrahydrofolate and then the hydrolysis of 5,10-methenyltetrahydrofolate to 10-formyltetrahydrofolate.</text>
</comment>
<comment type="caution">
    <text evidence="13">The sequence shown here is derived from an EMBL/GenBank/DDBJ whole genome shotgun (WGS) entry which is preliminary data.</text>
</comment>
<dbReference type="Pfam" id="PF02882">
    <property type="entry name" value="THF_DHG_CYH_C"/>
    <property type="match status" value="1"/>
</dbReference>
<dbReference type="GO" id="GO:0004488">
    <property type="term" value="F:methylenetetrahydrofolate dehydrogenase (NADP+) activity"/>
    <property type="evidence" value="ECO:0000318"/>
    <property type="project" value="GO_Central"/>
</dbReference>
<dbReference type="InterPro" id="IPR036291">
    <property type="entry name" value="NAD(P)-bd_dom_sf"/>
</dbReference>
<comment type="pathway">
    <text evidence="1">One-carbon metabolism; tetrahydrofolate interconversion.</text>
</comment>
<dbReference type="GO" id="GO:0009853">
    <property type="term" value="P:photorespiration"/>
    <property type="evidence" value="ECO:0007669"/>
    <property type="project" value="UniProtKB-KW"/>
</dbReference>